<dbReference type="SMART" id="SM00825">
    <property type="entry name" value="PKS_KS"/>
    <property type="match status" value="1"/>
</dbReference>
<dbReference type="InterPro" id="IPR014031">
    <property type="entry name" value="Ketoacyl_synth_C"/>
</dbReference>
<accession>A0A0K2SQ49</accession>
<comment type="function">
    <text evidence="11 14">Involved in the type II fatty acid elongation cycle. Catalyzes the elongation of a wide range of acyl-ACP by the addition of two carbons from malonyl-ACP to an acyl acceptor. Can efficiently catalyze the conversion of palmitoleoyl-ACP (cis-hexadec-9-enoyl-ACP) to cis-vaccenoyl-ACP (cis-octadec-11-enoyl-ACP), an essential step in the thermal regulation of fatty acid composition.</text>
</comment>
<name>A0A0K2SQ49_LIMPI</name>
<evidence type="ECO:0000256" key="11">
    <source>
        <dbReference type="ARBA" id="ARBA00024006"/>
    </source>
</evidence>
<dbReference type="InterPro" id="IPR016039">
    <property type="entry name" value="Thiolase-like"/>
</dbReference>
<evidence type="ECO:0000256" key="13">
    <source>
        <dbReference type="ARBA" id="ARBA00047659"/>
    </source>
</evidence>
<evidence type="ECO:0000256" key="14">
    <source>
        <dbReference type="PIRNR" id="PIRNR000447"/>
    </source>
</evidence>
<dbReference type="OrthoDB" id="9808669at2"/>
<keyword evidence="9 14" id="KW-0275">Fatty acid biosynthesis</keyword>
<dbReference type="STRING" id="1555112.LIP_3404"/>
<dbReference type="InterPro" id="IPR000794">
    <property type="entry name" value="Beta-ketoacyl_synthase"/>
</dbReference>
<evidence type="ECO:0000256" key="1">
    <source>
        <dbReference type="ARBA" id="ARBA00005194"/>
    </source>
</evidence>
<gene>
    <name evidence="18" type="ORF">LIP_3404</name>
</gene>
<dbReference type="GO" id="GO:0005829">
    <property type="term" value="C:cytosol"/>
    <property type="evidence" value="ECO:0007669"/>
    <property type="project" value="TreeGrafter"/>
</dbReference>
<comment type="similarity">
    <text evidence="2 14 16">Belongs to the thiolase-like superfamily. Beta-ketoacyl-ACP synthases family.</text>
</comment>
<evidence type="ECO:0000256" key="8">
    <source>
        <dbReference type="ARBA" id="ARBA00023098"/>
    </source>
</evidence>
<feature type="active site" description="For beta-ketoacyl synthase activity" evidence="15">
    <location>
        <position position="164"/>
    </location>
</feature>
<dbReference type="PANTHER" id="PTHR11712:SF336">
    <property type="entry name" value="3-OXOACYL-[ACYL-CARRIER-PROTEIN] SYNTHASE, MITOCHONDRIAL"/>
    <property type="match status" value="1"/>
</dbReference>
<dbReference type="Proteomes" id="UP000065807">
    <property type="component" value="Chromosome"/>
</dbReference>
<dbReference type="PIRSF" id="PIRSF000447">
    <property type="entry name" value="KAS_II"/>
    <property type="match status" value="1"/>
</dbReference>
<dbReference type="PROSITE" id="PS00098">
    <property type="entry name" value="THIOLASE_1"/>
    <property type="match status" value="1"/>
</dbReference>
<keyword evidence="8" id="KW-0443">Lipid metabolism</keyword>
<dbReference type="PATRIC" id="fig|1555112.3.peg.3440"/>
<dbReference type="CDD" id="cd00834">
    <property type="entry name" value="KAS_I_II"/>
    <property type="match status" value="1"/>
</dbReference>
<evidence type="ECO:0000313" key="18">
    <source>
        <dbReference type="EMBL" id="BAS29216.1"/>
    </source>
</evidence>
<dbReference type="Gene3D" id="3.40.47.10">
    <property type="match status" value="1"/>
</dbReference>
<keyword evidence="19" id="KW-1185">Reference proteome</keyword>
<dbReference type="EC" id="2.3.1.179" evidence="3 14"/>
<keyword evidence="5 14" id="KW-0444">Lipid biosynthesis</keyword>
<organism evidence="18 19">
    <name type="scientific">Limnochorda pilosa</name>
    <dbReference type="NCBI Taxonomy" id="1555112"/>
    <lineage>
        <taxon>Bacteria</taxon>
        <taxon>Bacillati</taxon>
        <taxon>Bacillota</taxon>
        <taxon>Limnochordia</taxon>
        <taxon>Limnochordales</taxon>
        <taxon>Limnochordaceae</taxon>
        <taxon>Limnochorda</taxon>
    </lineage>
</organism>
<keyword evidence="6 14" id="KW-0808">Transferase</keyword>
<dbReference type="PANTHER" id="PTHR11712">
    <property type="entry name" value="POLYKETIDE SYNTHASE-RELATED"/>
    <property type="match status" value="1"/>
</dbReference>
<dbReference type="FunFam" id="3.40.47.10:FF:000018">
    <property type="entry name" value="3-oxoacyl-[acyl-carrier-protein] synthase 2"/>
    <property type="match status" value="1"/>
</dbReference>
<dbReference type="AlphaFoldDB" id="A0A0K2SQ49"/>
<dbReference type="Pfam" id="PF00109">
    <property type="entry name" value="ketoacyl-synt"/>
    <property type="match status" value="1"/>
</dbReference>
<protein>
    <recommendedName>
        <fullName evidence="4 14">3-oxoacyl-[acyl-carrier-protein] synthase 2</fullName>
        <ecNumber evidence="3 14">2.3.1.179</ecNumber>
    </recommendedName>
</protein>
<dbReference type="GO" id="GO:0006633">
    <property type="term" value="P:fatty acid biosynthetic process"/>
    <property type="evidence" value="ECO:0007669"/>
    <property type="project" value="UniProtKB-UniRule"/>
</dbReference>
<dbReference type="InterPro" id="IPR020841">
    <property type="entry name" value="PKS_Beta-ketoAc_synthase_dom"/>
</dbReference>
<evidence type="ECO:0000256" key="10">
    <source>
        <dbReference type="ARBA" id="ARBA00023315"/>
    </source>
</evidence>
<comment type="catalytic activity">
    <reaction evidence="12 14">
        <text>(9Z)-hexadecenoyl-[ACP] + malonyl-[ACP] + H(+) = 3-oxo-(11Z)-octadecenoyl-[ACP] + holo-[ACP] + CO2</text>
        <dbReference type="Rhea" id="RHEA:55040"/>
        <dbReference type="Rhea" id="RHEA-COMP:9623"/>
        <dbReference type="Rhea" id="RHEA-COMP:9685"/>
        <dbReference type="Rhea" id="RHEA-COMP:10800"/>
        <dbReference type="Rhea" id="RHEA-COMP:14074"/>
        <dbReference type="ChEBI" id="CHEBI:15378"/>
        <dbReference type="ChEBI" id="CHEBI:16526"/>
        <dbReference type="ChEBI" id="CHEBI:64479"/>
        <dbReference type="ChEBI" id="CHEBI:78449"/>
        <dbReference type="ChEBI" id="CHEBI:83989"/>
        <dbReference type="ChEBI" id="CHEBI:138538"/>
        <dbReference type="EC" id="2.3.1.179"/>
    </reaction>
</comment>
<comment type="catalytic activity">
    <reaction evidence="13 14">
        <text>a fatty acyl-[ACP] + malonyl-[ACP] + H(+) = a 3-oxoacyl-[ACP] + holo-[ACP] + CO2</text>
        <dbReference type="Rhea" id="RHEA:22836"/>
        <dbReference type="Rhea" id="RHEA-COMP:9623"/>
        <dbReference type="Rhea" id="RHEA-COMP:9685"/>
        <dbReference type="Rhea" id="RHEA-COMP:9916"/>
        <dbReference type="Rhea" id="RHEA-COMP:14125"/>
        <dbReference type="ChEBI" id="CHEBI:15378"/>
        <dbReference type="ChEBI" id="CHEBI:16526"/>
        <dbReference type="ChEBI" id="CHEBI:64479"/>
        <dbReference type="ChEBI" id="CHEBI:78449"/>
        <dbReference type="ChEBI" id="CHEBI:78776"/>
        <dbReference type="ChEBI" id="CHEBI:138651"/>
    </reaction>
</comment>
<dbReference type="PROSITE" id="PS52004">
    <property type="entry name" value="KS3_2"/>
    <property type="match status" value="1"/>
</dbReference>
<evidence type="ECO:0000256" key="16">
    <source>
        <dbReference type="RuleBase" id="RU003694"/>
    </source>
</evidence>
<evidence type="ECO:0000256" key="9">
    <source>
        <dbReference type="ARBA" id="ARBA00023160"/>
    </source>
</evidence>
<evidence type="ECO:0000313" key="19">
    <source>
        <dbReference type="Proteomes" id="UP000065807"/>
    </source>
</evidence>
<sequence length="424" mass="44319">MRSFRRVVVTGVGAVTPVGNDAETTWRSLLEGRSGIGPIRSFDARGLPVRIAGEVKDFDPEAVMERKVARRTARFAQLAVAAGREALERSGLILTAETATGTGVILGTAGGLFASGYQERLLQERGAHRVDPLFVARAAAHMAAARVGRVLGLRGPNTTVNSACASGLDAIGQAFNWIRTGQADVVLAGGSESVMHPVGVASMAITGALSQRNHEPERASRPFDRERDGFVLAEGAGLLVLESEEHALRRGAPMLAEVLGTGWSFDAADDTAPDASGQALAMRRALDDAGLAPEAIQWVKAHGTSTPLNDRTETAALKQVFGGHARKLAISSVKSMIGHTASASGGVEAVAAVMALRDQTAPPTINYENPDPECDLDYVPNVARPMAIEALLANAFGLGGQNASLVLARYATGGPQADGRRPPE</sequence>
<dbReference type="NCBIfam" id="NF005589">
    <property type="entry name" value="PRK07314.1"/>
    <property type="match status" value="1"/>
</dbReference>
<dbReference type="KEGG" id="lpil:LIP_3404"/>
<dbReference type="SUPFAM" id="SSF53901">
    <property type="entry name" value="Thiolase-like"/>
    <property type="match status" value="2"/>
</dbReference>
<dbReference type="InterPro" id="IPR020615">
    <property type="entry name" value="Thiolase_acyl_enz_int_AS"/>
</dbReference>
<evidence type="ECO:0000256" key="2">
    <source>
        <dbReference type="ARBA" id="ARBA00008467"/>
    </source>
</evidence>
<evidence type="ECO:0000256" key="4">
    <source>
        <dbReference type="ARBA" id="ARBA00014657"/>
    </source>
</evidence>
<reference evidence="19" key="2">
    <citation type="journal article" date="2016" name="Int. J. Syst. Evol. Microbiol.">
        <title>Complete genome sequence and cell structure of Limnochorda pilosa, a Gram-negative spore-former within the phylum Firmicutes.</title>
        <authorList>
            <person name="Watanabe M."/>
            <person name="Kojima H."/>
            <person name="Fukui M."/>
        </authorList>
    </citation>
    <scope>NUCLEOTIDE SEQUENCE [LARGE SCALE GENOMIC DNA]</scope>
    <source>
        <strain evidence="19">HC45</strain>
    </source>
</reference>
<dbReference type="RefSeq" id="WP_068140691.1">
    <property type="nucleotide sequence ID" value="NZ_AP014924.1"/>
</dbReference>
<evidence type="ECO:0000259" key="17">
    <source>
        <dbReference type="PROSITE" id="PS52004"/>
    </source>
</evidence>
<evidence type="ECO:0000256" key="5">
    <source>
        <dbReference type="ARBA" id="ARBA00022516"/>
    </source>
</evidence>
<dbReference type="GO" id="GO:0004315">
    <property type="term" value="F:3-oxoacyl-[acyl-carrier-protein] synthase activity"/>
    <property type="evidence" value="ECO:0007669"/>
    <property type="project" value="UniProtKB-UniRule"/>
</dbReference>
<dbReference type="Pfam" id="PF02801">
    <property type="entry name" value="Ketoacyl-synt_C"/>
    <property type="match status" value="1"/>
</dbReference>
<dbReference type="NCBIfam" id="TIGR03150">
    <property type="entry name" value="fabF"/>
    <property type="match status" value="1"/>
</dbReference>
<evidence type="ECO:0000256" key="3">
    <source>
        <dbReference type="ARBA" id="ARBA00012356"/>
    </source>
</evidence>
<comment type="pathway">
    <text evidence="1 14">Lipid metabolism; fatty acid biosynthesis.</text>
</comment>
<feature type="domain" description="Ketosynthase family 3 (KS3)" evidence="17">
    <location>
        <begin position="4"/>
        <end position="409"/>
    </location>
</feature>
<dbReference type="InterPro" id="IPR018201">
    <property type="entry name" value="Ketoacyl_synth_AS"/>
</dbReference>
<proteinExistence type="inferred from homology"/>
<keyword evidence="10 14" id="KW-0012">Acyltransferase</keyword>
<reference evidence="19" key="1">
    <citation type="submission" date="2015-07" db="EMBL/GenBank/DDBJ databases">
        <title>Complete genome sequence and phylogenetic analysis of Limnochorda pilosa.</title>
        <authorList>
            <person name="Watanabe M."/>
            <person name="Kojima H."/>
            <person name="Fukui M."/>
        </authorList>
    </citation>
    <scope>NUCLEOTIDE SEQUENCE [LARGE SCALE GENOMIC DNA]</scope>
    <source>
        <strain evidence="19">HC45</strain>
    </source>
</reference>
<evidence type="ECO:0000256" key="7">
    <source>
        <dbReference type="ARBA" id="ARBA00022832"/>
    </source>
</evidence>
<dbReference type="InterPro" id="IPR017568">
    <property type="entry name" value="3-oxoacyl-ACP_synth-2"/>
</dbReference>
<dbReference type="EMBL" id="AP014924">
    <property type="protein sequence ID" value="BAS29216.1"/>
    <property type="molecule type" value="Genomic_DNA"/>
</dbReference>
<evidence type="ECO:0000256" key="12">
    <source>
        <dbReference type="ARBA" id="ARBA00047318"/>
    </source>
</evidence>
<dbReference type="PROSITE" id="PS00606">
    <property type="entry name" value="KS3_1"/>
    <property type="match status" value="1"/>
</dbReference>
<evidence type="ECO:0000256" key="6">
    <source>
        <dbReference type="ARBA" id="ARBA00022679"/>
    </source>
</evidence>
<evidence type="ECO:0000256" key="15">
    <source>
        <dbReference type="PIRSR" id="PIRSR000447-1"/>
    </source>
</evidence>
<dbReference type="InterPro" id="IPR014030">
    <property type="entry name" value="Ketoacyl_synth_N"/>
</dbReference>
<keyword evidence="7" id="KW-0276">Fatty acid metabolism</keyword>
<dbReference type="UniPathway" id="UPA00094"/>